<dbReference type="GO" id="GO:0016020">
    <property type="term" value="C:membrane"/>
    <property type="evidence" value="ECO:0007669"/>
    <property type="project" value="UniProtKB-SubCell"/>
</dbReference>
<keyword evidence="2 5" id="KW-0812">Transmembrane</keyword>
<feature type="transmembrane region" description="Helical" evidence="5">
    <location>
        <begin position="202"/>
        <end position="223"/>
    </location>
</feature>
<feature type="domain" description="G-protein coupled receptors family 1 profile" evidence="6">
    <location>
        <begin position="37"/>
        <end position="311"/>
    </location>
</feature>
<comment type="subcellular location">
    <subcellularLocation>
        <location evidence="1">Membrane</location>
    </subcellularLocation>
</comment>
<feature type="transmembrane region" description="Helical" evidence="5">
    <location>
        <begin position="67"/>
        <end position="90"/>
    </location>
</feature>
<feature type="transmembrane region" description="Helical" evidence="5">
    <location>
        <begin position="144"/>
        <end position="164"/>
    </location>
</feature>
<dbReference type="PROSITE" id="PS50262">
    <property type="entry name" value="G_PROTEIN_RECEP_F1_2"/>
    <property type="match status" value="1"/>
</dbReference>
<sequence>MEYTTVVDKLVQSEHSEPLLSNELMALINVISGAVMGAIAFFGVVFNSVNAVVFFKMGLRDPVNITLLGLSLADLGSSLILLLMSCFSYPDLVLDYLAIPYLIGWLQIGFTRISSCLTAFITLERYLCVALPLRVKSIITPARTAAIVSGIFFSMLSSQIPPFFASKVVSIPNGLTNGTMMTLMYAPNGHDLENVSVTINNVTLLATFPGVIVCTALLVNELLRKTKWRQVNSSSAQNDTMTVRDQRVVKMITSISTIFILSYLPVAMVTATMLAYPDFSVTGQHSNVFTVVWGLTFLAEGLNATTGIFVYLKMSSRFRSVVVAMFRLSAEGHGSILHSKQFSD</sequence>
<organism evidence="7 8">
    <name type="scientific">Lymnaea stagnalis</name>
    <name type="common">Great pond snail</name>
    <name type="synonym">Helix stagnalis</name>
    <dbReference type="NCBI Taxonomy" id="6523"/>
    <lineage>
        <taxon>Eukaryota</taxon>
        <taxon>Metazoa</taxon>
        <taxon>Spiralia</taxon>
        <taxon>Lophotrochozoa</taxon>
        <taxon>Mollusca</taxon>
        <taxon>Gastropoda</taxon>
        <taxon>Heterobranchia</taxon>
        <taxon>Euthyneura</taxon>
        <taxon>Panpulmonata</taxon>
        <taxon>Hygrophila</taxon>
        <taxon>Lymnaeoidea</taxon>
        <taxon>Lymnaeidae</taxon>
        <taxon>Lymnaea</taxon>
    </lineage>
</organism>
<comment type="caution">
    <text evidence="7">The sequence shown here is derived from an EMBL/GenBank/DDBJ whole genome shotgun (WGS) entry which is preliminary data.</text>
</comment>
<feature type="transmembrane region" description="Helical" evidence="5">
    <location>
        <begin position="102"/>
        <end position="123"/>
    </location>
</feature>
<dbReference type="InterPro" id="IPR052954">
    <property type="entry name" value="GPCR-Ligand_Int"/>
</dbReference>
<evidence type="ECO:0000313" key="8">
    <source>
        <dbReference type="Proteomes" id="UP001497497"/>
    </source>
</evidence>
<proteinExistence type="predicted"/>
<name>A0AAV2HF52_LYMST</name>
<dbReference type="PANTHER" id="PTHR46641">
    <property type="entry name" value="FMRFAMIDE RECEPTOR-RELATED"/>
    <property type="match status" value="1"/>
</dbReference>
<protein>
    <recommendedName>
        <fullName evidence="6">G-protein coupled receptors family 1 profile domain-containing protein</fullName>
    </recommendedName>
</protein>
<evidence type="ECO:0000256" key="2">
    <source>
        <dbReference type="ARBA" id="ARBA00022692"/>
    </source>
</evidence>
<dbReference type="InterPro" id="IPR000276">
    <property type="entry name" value="GPCR_Rhodpsn"/>
</dbReference>
<dbReference type="InterPro" id="IPR017452">
    <property type="entry name" value="GPCR_Rhodpsn_7TM"/>
</dbReference>
<dbReference type="Gene3D" id="1.20.1070.10">
    <property type="entry name" value="Rhodopsin 7-helix transmembrane proteins"/>
    <property type="match status" value="1"/>
</dbReference>
<feature type="transmembrane region" description="Helical" evidence="5">
    <location>
        <begin position="26"/>
        <end position="55"/>
    </location>
</feature>
<dbReference type="Proteomes" id="UP001497497">
    <property type="component" value="Unassembled WGS sequence"/>
</dbReference>
<evidence type="ECO:0000259" key="6">
    <source>
        <dbReference type="PROSITE" id="PS50262"/>
    </source>
</evidence>
<feature type="transmembrane region" description="Helical" evidence="5">
    <location>
        <begin position="288"/>
        <end position="312"/>
    </location>
</feature>
<dbReference type="AlphaFoldDB" id="A0AAV2HF52"/>
<dbReference type="SUPFAM" id="SSF81321">
    <property type="entry name" value="Family A G protein-coupled receptor-like"/>
    <property type="match status" value="1"/>
</dbReference>
<dbReference type="GO" id="GO:0004930">
    <property type="term" value="F:G protein-coupled receptor activity"/>
    <property type="evidence" value="ECO:0007669"/>
    <property type="project" value="InterPro"/>
</dbReference>
<evidence type="ECO:0000256" key="3">
    <source>
        <dbReference type="ARBA" id="ARBA00022989"/>
    </source>
</evidence>
<gene>
    <name evidence="7" type="ORF">GSLYS_00006585001</name>
</gene>
<keyword evidence="3 5" id="KW-1133">Transmembrane helix</keyword>
<feature type="transmembrane region" description="Helical" evidence="5">
    <location>
        <begin position="251"/>
        <end position="276"/>
    </location>
</feature>
<keyword evidence="8" id="KW-1185">Reference proteome</keyword>
<evidence type="ECO:0000256" key="5">
    <source>
        <dbReference type="SAM" id="Phobius"/>
    </source>
</evidence>
<evidence type="ECO:0000313" key="7">
    <source>
        <dbReference type="EMBL" id="CAL1532555.1"/>
    </source>
</evidence>
<evidence type="ECO:0000256" key="4">
    <source>
        <dbReference type="ARBA" id="ARBA00023136"/>
    </source>
</evidence>
<dbReference type="Pfam" id="PF00001">
    <property type="entry name" value="7tm_1"/>
    <property type="match status" value="1"/>
</dbReference>
<reference evidence="7 8" key="1">
    <citation type="submission" date="2024-04" db="EMBL/GenBank/DDBJ databases">
        <authorList>
            <consortium name="Genoscope - CEA"/>
            <person name="William W."/>
        </authorList>
    </citation>
    <scope>NUCLEOTIDE SEQUENCE [LARGE SCALE GENOMIC DNA]</scope>
</reference>
<accession>A0AAV2HF52</accession>
<dbReference type="EMBL" id="CAXITT010000118">
    <property type="protein sequence ID" value="CAL1532555.1"/>
    <property type="molecule type" value="Genomic_DNA"/>
</dbReference>
<keyword evidence="4 5" id="KW-0472">Membrane</keyword>
<dbReference type="PANTHER" id="PTHR46641:SF2">
    <property type="entry name" value="FMRFAMIDE RECEPTOR"/>
    <property type="match status" value="1"/>
</dbReference>
<evidence type="ECO:0000256" key="1">
    <source>
        <dbReference type="ARBA" id="ARBA00004370"/>
    </source>
</evidence>
<dbReference type="PRINTS" id="PR00237">
    <property type="entry name" value="GPCRRHODOPSN"/>
</dbReference>